<accession>A0A841BLG8</accession>
<proteinExistence type="predicted"/>
<reference evidence="2 3" key="1">
    <citation type="submission" date="2020-08" db="EMBL/GenBank/DDBJ databases">
        <title>Sequencing the genomes of 1000 actinobacteria strains.</title>
        <authorList>
            <person name="Klenk H.-P."/>
        </authorList>
    </citation>
    <scope>NUCLEOTIDE SEQUENCE [LARGE SCALE GENOMIC DNA]</scope>
    <source>
        <strain evidence="2 3">DSM 45362</strain>
    </source>
</reference>
<feature type="transmembrane region" description="Helical" evidence="1">
    <location>
        <begin position="165"/>
        <end position="186"/>
    </location>
</feature>
<evidence type="ECO:0000313" key="2">
    <source>
        <dbReference type="EMBL" id="MBB5869134.1"/>
    </source>
</evidence>
<name>A0A841BLG8_9ACTN</name>
<dbReference type="RefSeq" id="WP_184835555.1">
    <property type="nucleotide sequence ID" value="NZ_JACHMN010000002.1"/>
</dbReference>
<feature type="transmembrane region" description="Helical" evidence="1">
    <location>
        <begin position="72"/>
        <end position="89"/>
    </location>
</feature>
<dbReference type="AlphaFoldDB" id="A0A841BLG8"/>
<keyword evidence="1" id="KW-0812">Transmembrane</keyword>
<evidence type="ECO:0000313" key="3">
    <source>
        <dbReference type="Proteomes" id="UP000587527"/>
    </source>
</evidence>
<sequence length="290" mass="31433">MTEQPVAARAETTSGELTRHLLLLLANATVITAVLVYFGWRRTEVMADELGIDEAILGMSSSELILRSIDQVQWLLLALGLGGLAWLWLGKRLTRLATGPSAGARLVPWVLVGVAIATPIGMSIAASVLEEPVTFLLAPVTITVGFLLLVFAVRLELLRRDAGSVLPAQAQLFILLVTAVGLFWAASNLATVVGARMADRFVAELPDRVDVTIVSDRPLHLSDGIITETVLGTDVEGLAPVPKQYRYEGLKLMDRIDGNVFLVSSRWRPGDSPVFVLHEGDGIRFSYEKP</sequence>
<gene>
    <name evidence="2" type="ORF">F4553_002513</name>
</gene>
<feature type="transmembrane region" description="Helical" evidence="1">
    <location>
        <begin position="109"/>
        <end position="129"/>
    </location>
</feature>
<keyword evidence="1" id="KW-0472">Membrane</keyword>
<evidence type="ECO:0000256" key="1">
    <source>
        <dbReference type="SAM" id="Phobius"/>
    </source>
</evidence>
<keyword evidence="3" id="KW-1185">Reference proteome</keyword>
<keyword evidence="1" id="KW-1133">Transmembrane helix</keyword>
<organism evidence="2 3">
    <name type="scientific">Allocatelliglobosispora scoriae</name>
    <dbReference type="NCBI Taxonomy" id="643052"/>
    <lineage>
        <taxon>Bacteria</taxon>
        <taxon>Bacillati</taxon>
        <taxon>Actinomycetota</taxon>
        <taxon>Actinomycetes</taxon>
        <taxon>Micromonosporales</taxon>
        <taxon>Micromonosporaceae</taxon>
        <taxon>Allocatelliglobosispora</taxon>
    </lineage>
</organism>
<dbReference type="Proteomes" id="UP000587527">
    <property type="component" value="Unassembled WGS sequence"/>
</dbReference>
<dbReference type="EMBL" id="JACHMN010000002">
    <property type="protein sequence ID" value="MBB5869134.1"/>
    <property type="molecule type" value="Genomic_DNA"/>
</dbReference>
<feature type="transmembrane region" description="Helical" evidence="1">
    <location>
        <begin position="21"/>
        <end position="40"/>
    </location>
</feature>
<feature type="transmembrane region" description="Helical" evidence="1">
    <location>
        <begin position="135"/>
        <end position="153"/>
    </location>
</feature>
<comment type="caution">
    <text evidence="2">The sequence shown here is derived from an EMBL/GenBank/DDBJ whole genome shotgun (WGS) entry which is preliminary data.</text>
</comment>
<protein>
    <submittedName>
        <fullName evidence="2">Uncharacterized protein</fullName>
    </submittedName>
</protein>